<keyword evidence="1" id="KW-0464">Manganese</keyword>
<feature type="compositionally biased region" description="Low complexity" evidence="2">
    <location>
        <begin position="576"/>
        <end position="617"/>
    </location>
</feature>
<dbReference type="PROSITE" id="PS51746">
    <property type="entry name" value="PPM_2"/>
    <property type="match status" value="1"/>
</dbReference>
<dbReference type="InterPro" id="IPR039123">
    <property type="entry name" value="PPTC7"/>
</dbReference>
<feature type="region of interest" description="Disordered" evidence="2">
    <location>
        <begin position="422"/>
        <end position="465"/>
    </location>
</feature>
<dbReference type="PANTHER" id="PTHR12320:SF84">
    <property type="entry name" value="PROTEIN PHOSPHATASE"/>
    <property type="match status" value="1"/>
</dbReference>
<feature type="region of interest" description="Disordered" evidence="2">
    <location>
        <begin position="563"/>
        <end position="618"/>
    </location>
</feature>
<feature type="domain" description="PPM-type phosphatase" evidence="3">
    <location>
        <begin position="139"/>
        <end position="702"/>
    </location>
</feature>
<comment type="cofactor">
    <cofactor evidence="1">
        <name>Mn(2+)</name>
        <dbReference type="ChEBI" id="CHEBI:29035"/>
    </cofactor>
</comment>
<comment type="cofactor">
    <cofactor evidence="1">
        <name>Mg(2+)</name>
        <dbReference type="ChEBI" id="CHEBI:18420"/>
    </cofactor>
</comment>
<feature type="region of interest" description="Disordered" evidence="2">
    <location>
        <begin position="126"/>
        <end position="152"/>
    </location>
</feature>
<dbReference type="GO" id="GO:0046872">
    <property type="term" value="F:metal ion binding"/>
    <property type="evidence" value="ECO:0007669"/>
    <property type="project" value="UniProtKB-UniRule"/>
</dbReference>
<dbReference type="GO" id="GO:0004722">
    <property type="term" value="F:protein serine/threonine phosphatase activity"/>
    <property type="evidence" value="ECO:0007669"/>
    <property type="project" value="UniProtKB-EC"/>
</dbReference>
<dbReference type="PANTHER" id="PTHR12320">
    <property type="entry name" value="PROTEIN PHOSPHATASE 2C"/>
    <property type="match status" value="1"/>
</dbReference>
<keyword evidence="1" id="KW-0479">Metal-binding</keyword>
<protein>
    <recommendedName>
        <fullName evidence="1">Protein phosphatase</fullName>
        <ecNumber evidence="1">3.1.3.16</ecNumber>
    </recommendedName>
</protein>
<dbReference type="InterPro" id="IPR001932">
    <property type="entry name" value="PPM-type_phosphatase-like_dom"/>
</dbReference>
<comment type="similarity">
    <text evidence="1">Belongs to the PP2C family.</text>
</comment>
<feature type="region of interest" description="Disordered" evidence="2">
    <location>
        <begin position="706"/>
        <end position="730"/>
    </location>
</feature>
<evidence type="ECO:0000313" key="5">
    <source>
        <dbReference type="Proteomes" id="UP000807469"/>
    </source>
</evidence>
<gene>
    <name evidence="4" type="ORF">BDN70DRAFT_887695</name>
</gene>
<name>A0A9P6CTQ1_9AGAR</name>
<feature type="compositionally biased region" description="Polar residues" evidence="2">
    <location>
        <begin position="49"/>
        <end position="59"/>
    </location>
</feature>
<keyword evidence="1" id="KW-0378">Hydrolase</keyword>
<sequence length="730" mass="76408">MSRSMRQRLPLYHSLHRSSSHPLSTLAVSPPSTSRPVLSSPPRLPSEAPKQSQHSQLALTQPSPAIQQAPLFPYSPPILAPAFALTPAAGPSAAAVPHTTPEIPRAHKRARLQYQLDVGAYGIPKSRPAPSTTHHHHRSFHSRPAPPLPHTHRSVQVGEDAYFVTPNALGIADGVGGWARVTPHAAQHQQYPTPSALFSRRLMHFCAAELEALDASTSSTASSSTTVPAATGVRPPTTTRFSFEHHLKPRPAPPAPIRPESYTYAFTELEESLEELEDGIDVLQIMERAYDSTVRAHIAPSSSPTSPTPLTTGSSTALLAVLDHPPSGQLKQNPEPPHRNYAAGSIPMYNHQSSSVPVEPTQSVDQAHTDASIEAKSVDYDAVVHIAHLGDCMGMLVRGDEIVWRSDEMWWGYNHPLQLGPPAPGTFPTNNSSSTAKSTPSSSSSLPSSASQSSTPSSTASSTATSSLIPLPVQPHTFMLPVRADDILILASDGLGDNLWDEDVLDEVLRVKDTIGLTTATSTSTPADAALHEVPSTAGMMEGLRKAFAGLDVGEGVSAATASASPTAYPSPPASDSPSPVASSSRASSPLPSFSSSSKPTPSFPSTPASAPSSSASGARRKAFAGTLAEALCSRAKCVSERRGAADTGRGLRAQSRVAGDVITPDTPVAPGEVPFGRRAALEGRVFRGGKCDDISVIVAVISPSPLPEPTQAAGGESMASDASSAEVVS</sequence>
<feature type="compositionally biased region" description="Low complexity" evidence="2">
    <location>
        <begin position="20"/>
        <end position="41"/>
    </location>
</feature>
<evidence type="ECO:0000313" key="4">
    <source>
        <dbReference type="EMBL" id="KAF9471833.1"/>
    </source>
</evidence>
<keyword evidence="1" id="KW-0904">Protein phosphatase</keyword>
<feature type="region of interest" description="Disordered" evidence="2">
    <location>
        <begin position="1"/>
        <end position="59"/>
    </location>
</feature>
<dbReference type="SUPFAM" id="SSF81606">
    <property type="entry name" value="PP2C-like"/>
    <property type="match status" value="1"/>
</dbReference>
<comment type="catalytic activity">
    <reaction evidence="1">
        <text>O-phospho-L-threonyl-[protein] + H2O = L-threonyl-[protein] + phosphate</text>
        <dbReference type="Rhea" id="RHEA:47004"/>
        <dbReference type="Rhea" id="RHEA-COMP:11060"/>
        <dbReference type="Rhea" id="RHEA-COMP:11605"/>
        <dbReference type="ChEBI" id="CHEBI:15377"/>
        <dbReference type="ChEBI" id="CHEBI:30013"/>
        <dbReference type="ChEBI" id="CHEBI:43474"/>
        <dbReference type="ChEBI" id="CHEBI:61977"/>
        <dbReference type="EC" id="3.1.3.16"/>
    </reaction>
</comment>
<comment type="caution">
    <text evidence="4">The sequence shown here is derived from an EMBL/GenBank/DDBJ whole genome shotgun (WGS) entry which is preliminary data.</text>
</comment>
<dbReference type="SMART" id="SM00332">
    <property type="entry name" value="PP2Cc"/>
    <property type="match status" value="1"/>
</dbReference>
<dbReference type="EC" id="3.1.3.16" evidence="1"/>
<evidence type="ECO:0000259" key="3">
    <source>
        <dbReference type="PROSITE" id="PS51746"/>
    </source>
</evidence>
<organism evidence="4 5">
    <name type="scientific">Pholiota conissans</name>
    <dbReference type="NCBI Taxonomy" id="109636"/>
    <lineage>
        <taxon>Eukaryota</taxon>
        <taxon>Fungi</taxon>
        <taxon>Dikarya</taxon>
        <taxon>Basidiomycota</taxon>
        <taxon>Agaricomycotina</taxon>
        <taxon>Agaricomycetes</taxon>
        <taxon>Agaricomycetidae</taxon>
        <taxon>Agaricales</taxon>
        <taxon>Agaricineae</taxon>
        <taxon>Strophariaceae</taxon>
        <taxon>Pholiota</taxon>
    </lineage>
</organism>
<comment type="catalytic activity">
    <reaction evidence="1">
        <text>O-phospho-L-seryl-[protein] + H2O = L-seryl-[protein] + phosphate</text>
        <dbReference type="Rhea" id="RHEA:20629"/>
        <dbReference type="Rhea" id="RHEA-COMP:9863"/>
        <dbReference type="Rhea" id="RHEA-COMP:11604"/>
        <dbReference type="ChEBI" id="CHEBI:15377"/>
        <dbReference type="ChEBI" id="CHEBI:29999"/>
        <dbReference type="ChEBI" id="CHEBI:43474"/>
        <dbReference type="ChEBI" id="CHEBI:83421"/>
        <dbReference type="EC" id="3.1.3.16"/>
    </reaction>
</comment>
<dbReference type="Gene3D" id="3.60.40.10">
    <property type="entry name" value="PPM-type phosphatase domain"/>
    <property type="match status" value="1"/>
</dbReference>
<dbReference type="EMBL" id="MU155616">
    <property type="protein sequence ID" value="KAF9471833.1"/>
    <property type="molecule type" value="Genomic_DNA"/>
</dbReference>
<dbReference type="InterPro" id="IPR036457">
    <property type="entry name" value="PPM-type-like_dom_sf"/>
</dbReference>
<reference evidence="4" key="1">
    <citation type="submission" date="2020-11" db="EMBL/GenBank/DDBJ databases">
        <authorList>
            <consortium name="DOE Joint Genome Institute"/>
            <person name="Ahrendt S."/>
            <person name="Riley R."/>
            <person name="Andreopoulos W."/>
            <person name="Labutti K."/>
            <person name="Pangilinan J."/>
            <person name="Ruiz-Duenas F.J."/>
            <person name="Barrasa J.M."/>
            <person name="Sanchez-Garcia M."/>
            <person name="Camarero S."/>
            <person name="Miyauchi S."/>
            <person name="Serrano A."/>
            <person name="Linde D."/>
            <person name="Babiker R."/>
            <person name="Drula E."/>
            <person name="Ayuso-Fernandez I."/>
            <person name="Pacheco R."/>
            <person name="Padilla G."/>
            <person name="Ferreira P."/>
            <person name="Barriuso J."/>
            <person name="Kellner H."/>
            <person name="Castanera R."/>
            <person name="Alfaro M."/>
            <person name="Ramirez L."/>
            <person name="Pisabarro A.G."/>
            <person name="Kuo A."/>
            <person name="Tritt A."/>
            <person name="Lipzen A."/>
            <person name="He G."/>
            <person name="Yan M."/>
            <person name="Ng V."/>
            <person name="Cullen D."/>
            <person name="Martin F."/>
            <person name="Rosso M.-N."/>
            <person name="Henrissat B."/>
            <person name="Hibbett D."/>
            <person name="Martinez A.T."/>
            <person name="Grigoriev I.V."/>
        </authorList>
    </citation>
    <scope>NUCLEOTIDE SEQUENCE</scope>
    <source>
        <strain evidence="4">CIRM-BRFM 674</strain>
    </source>
</reference>
<dbReference type="Proteomes" id="UP000807469">
    <property type="component" value="Unassembled WGS sequence"/>
</dbReference>
<dbReference type="OrthoDB" id="60843at2759"/>
<evidence type="ECO:0000256" key="2">
    <source>
        <dbReference type="SAM" id="MobiDB-lite"/>
    </source>
</evidence>
<accession>A0A9P6CTQ1</accession>
<keyword evidence="5" id="KW-1185">Reference proteome</keyword>
<proteinExistence type="inferred from homology"/>
<keyword evidence="1" id="KW-0460">Magnesium</keyword>
<feature type="compositionally biased region" description="Low complexity" evidence="2">
    <location>
        <begin position="432"/>
        <end position="465"/>
    </location>
</feature>
<dbReference type="AlphaFoldDB" id="A0A9P6CTQ1"/>
<evidence type="ECO:0000256" key="1">
    <source>
        <dbReference type="RuleBase" id="RU366020"/>
    </source>
</evidence>